<protein>
    <submittedName>
        <fullName evidence="1">Uncharacterized protein</fullName>
    </submittedName>
</protein>
<keyword evidence="2" id="KW-1185">Reference proteome</keyword>
<dbReference type="RefSeq" id="WP_131598449.1">
    <property type="nucleotide sequence ID" value="NZ_CBDBYK010000001.1"/>
</dbReference>
<evidence type="ECO:0000313" key="1">
    <source>
        <dbReference type="EMBL" id="TCG11702.1"/>
    </source>
</evidence>
<comment type="caution">
    <text evidence="1">The sequence shown here is derived from an EMBL/GenBank/DDBJ whole genome shotgun (WGS) entry which is preliminary data.</text>
</comment>
<gene>
    <name evidence="1" type="ORF">C4B24_00925</name>
</gene>
<dbReference type="OrthoDB" id="403889at2"/>
<organism evidence="1 2">
    <name type="scientific">Mycoplasma marinum</name>
    <dbReference type="NCBI Taxonomy" id="1937190"/>
    <lineage>
        <taxon>Bacteria</taxon>
        <taxon>Bacillati</taxon>
        <taxon>Mycoplasmatota</taxon>
        <taxon>Mollicutes</taxon>
        <taxon>Mycoplasmataceae</taxon>
        <taxon>Mycoplasma</taxon>
    </lineage>
</organism>
<sequence length="2934" mass="337195">MIFKRISIILKKIFTKFSFVSIVVLLSLFSLILQGPNYSKILHPDINYSKTSSMSKLVNKDFIDGNQNNTPFKYKEIPQNINNINSESDLVQNHNRNLQTISLNNLGKISEIYFEGINNNSSKYLNISEISLLNAKNENISYVVKKQGGSIDNNKITKETNSWKNLNNVLRDGKTGKINFENNLNDKTSIIFSKNSDVYQDLGLKLYNPEYISSIALYSSSLKDLNFSIRVINDQGQEWVSKKPQFKENSIVSNMLTIGTIDNQPTEWFLTSKTSNKYWFKEWNYSKAELQKGYTTIFYKGQWNNILNGIETFKENKISVGSANGSYDGIYNILVLSDNINIKDLNNKPSTFFNELLSNNFIRKIGEVKLKEDTFAFSKKEPNYKMVNFIFPINSPFEGIKNQNIAYLNYEKLFENGVNIINQIDYQNIIFEYKYQVEVDGIASWNNHKINNDWIQFNPYDYFNKKIKKISINLNNISSNNDVNFALRVRTKNGYWLNKINNTQQQNIYSDYNFRKKIMKFSFNKGDIGLSTTKAESHTSLEFMGDVEYIKLTIPSWKYAKGKALSEFKITDKNNKNVDYSVVSSVYSGNRWRANKQDLKDIHEILTDGIWDMKLSMDKMNNDKDPDNDIVTYDKYWRAPHGAFASKKSDNRFLSTGYWYRNGIIPSLLIKLNSPTVIKNISWMTWGQEKTNPKFKFINYKGIEFTSKTSNFTTSHDGLGDADKITYRWPPNGGTYKDFKYKDQWIYLGKDKANFWTTSLNNSQSNIINAKTLKELGEIYNGNINLPIFANNRWNKNALGSIVFIDENDKEIPWEINQNGVHEFNRENSNYDNNYLETILGDDGLNDRGLSSLGLHNTPTKYGSNNSFDAARVEGFIQFKFKFKDGKPHFIKFIKIKTGPNYYEYNNNFAKQNGKFIGEFILNGKNQFYSLEKFNPSKTGAIKKEAEKRIAFNLGENYSSDWRRYEYKNANFILNQQTFSWKTHSGEYKLQIYDELNKVWLPSSNLKFSEIRDTKNIKFRVIRSDNGIFENGKYSIPINLDMSIFNNGVGDNISADNIYLPINRVKILGINKHGILKLPDIKYSDKLTIRYQVVKKDGKKYFFISEPKNLENGDKIFVIFNTKSPIDNIVKTNINNQLIDYGNSFSIPMNVVSGLVDTKDLSLLKQIPNISNYINNYSTWNINFLGTDFLAKPSNDFMSTLKMIDNTSSNIEIIISVNVNNKITFYNLEEFQKINSISNKSIITIYAKGIGYQTISYGQNTKVEKLPLLSFTVSDVVQIGKSTPIGIYANQIKNKIQKAISEKTQFDSQLGKNFYSFDKTDLIKLQSQYNFKISLTLKSFNNSNEKEVIFGNLSNMPDKLYVGSFAIFKIDPENGFAFGNINDYYKQAQHEFFSKELIYNKDNNKDKLVSINIDSKTINVIPRIEWFANEFGIVNIDNNNLQNIIKQGYDLKIMIAGNIYEIIDGKLSYQNNEIGSFEIENGQKYEILIKPNKQHYWNTSENGFSIPFNLSKSGVVSGVINKNNIENITPITNISLIGYNGKIVFANGKIIDNLPILKNANIKIAHIEKNYNFDGNIDSLKPYSLKNKTGLIDYTNLTSNYFDFKEGDYLVIKILEKSKNKLFSNFSNKYIRYFKIDTLPTKVNIPILPEVEHAFIEDSNNLKHEIFGTKINWRELTKMGEQITIEVERKNKKIKSLKVNSSNSSNFKIYDLIPNDVVKVKITRNNLIWWNDDIFDSGPKSVSKTYVAPKITPKIYISNIDAGTKIKFNSSLFGIENNGNLKIKNIYVDSSLLPRNFDFKTSHQPWAMRLNIYDQNNKKLTFFNLKTKFKSNNELNDILVKNLKIINGYYYSIDLVSLFGVNFGNSTSPVDFVNIRSKTPITTLYTDFFDSNNIIRPIIPIVEGISGIHTIIDNVFQIFENKKALLGPNGIRIIVEHKGGFIETLDFNNRILQTPISNGEKVKFIIDPDHNKYIIDPSTMLLDSNGILVTNPNDVYSKSIIVNDLPNGISQNIYNKYITQKELISKVIFKDKVLLKETSELDSMISNLKNDKLIMTIFIKNTFTGKVFKYSVGELKKGVLFSRNPLDINYLNIGDTIQIVLTPKDENNYKLYDDSDPLNILFPNKIIINKEAISKFPTIYSDTDFGNLEVSNKFNVLKHYELKNTLQNQTDEFINLIRKGFISTSFNFIDDKGNILDNMKLSYVADANKKGFYLTKENGVWILNYNFGDISILDAQKISKIEQEVISNTKNVEFIVEDDKLINSINSNKITRDIDFNFALKKINPPSIWNASGSDVIVSSQSFKGSISADFKNAEKYFPLSPQKDFYYSINIYDSDNKLIRSIDDIFGWKKSSIQTINWKLLRDEINGLSKYYNVVIYASIWEENNKNGEKIFDLSNVNNSKKPKYFQNTTKQLFIENISLENIRETINFPNWILKTLVSSSIRGVDKNIDLSSISSLKNLPKNLLVSISIVDSQGHVILKKEKENGAKAFEWLENNSFNIENGQNIIFNFITNVPNNIIRDENNAIYEKGLNTSFKIKNISKSISAKELSSRDFSYKKSKNTFFILFNINNILGSDWKRDESNLLFTITFYDSNNILESGTNLTYDEFINLLKKVGKTGKFNIGDKIKLKINTKSGFVFNINNQNKNYVNELSRDYIFTASNINKTEIKLNKIDKLILSKTPILNSKIPFSISGIDCILLPHTVDYYNKLGIDVHVYIDGKEYVNPATKLIVKNNQRITISLLLRDTQNKIILLPNGTLTQNITTSFVISGMHEIVGIQVPNKIQIEGKTNGTASIVMNWLHDINKIDVTYFVKRQGANSWSNQKYLPKNLSNGDVVYLKIRAKNGYIISFMDSSSHREFTNEISTNEIKASNLLNKIDGIIFSDRVILKIDKNGLIFDPEIVKNDKFKEEIKLTYADGSIKLILIYLTKINS</sequence>
<dbReference type="Proteomes" id="UP000294192">
    <property type="component" value="Unassembled WGS sequence"/>
</dbReference>
<reference evidence="1 2" key="1">
    <citation type="submission" date="2018-02" db="EMBL/GenBank/DDBJ databases">
        <title>Mycoplasma marinum and Mycoplasma todarodis sp. nov., moderately halophilic and psychrotolerant mycoplasmas isolated from cephalopods.</title>
        <authorList>
            <person name="Viver T."/>
        </authorList>
    </citation>
    <scope>NUCLEOTIDE SEQUENCE [LARGE SCALE GENOMIC DNA]</scope>
    <source>
        <strain evidence="1 2">PE</strain>
    </source>
</reference>
<name>A0A4R0XVD7_9MOLU</name>
<accession>A0A4R0XVD7</accession>
<proteinExistence type="predicted"/>
<dbReference type="EMBL" id="PSZO01000003">
    <property type="protein sequence ID" value="TCG11702.1"/>
    <property type="molecule type" value="Genomic_DNA"/>
</dbReference>
<evidence type="ECO:0000313" key="2">
    <source>
        <dbReference type="Proteomes" id="UP000294192"/>
    </source>
</evidence>